<keyword evidence="2" id="KW-1185">Reference proteome</keyword>
<sequence>METRNSEGIVPSLQRDTKSAFLALEIDSFVRYNCGTGAVTAFVFLDDFIFKP</sequence>
<accession>A0A9D4M7J3</accession>
<evidence type="ECO:0000313" key="1">
    <source>
        <dbReference type="EMBL" id="KAH3872362.1"/>
    </source>
</evidence>
<dbReference type="AlphaFoldDB" id="A0A9D4M7J3"/>
<reference evidence="1" key="1">
    <citation type="journal article" date="2019" name="bioRxiv">
        <title>The Genome of the Zebra Mussel, Dreissena polymorpha: A Resource for Invasive Species Research.</title>
        <authorList>
            <person name="McCartney M.A."/>
            <person name="Auch B."/>
            <person name="Kono T."/>
            <person name="Mallez S."/>
            <person name="Zhang Y."/>
            <person name="Obille A."/>
            <person name="Becker A."/>
            <person name="Abrahante J.E."/>
            <person name="Garbe J."/>
            <person name="Badalamenti J.P."/>
            <person name="Herman A."/>
            <person name="Mangelson H."/>
            <person name="Liachko I."/>
            <person name="Sullivan S."/>
            <person name="Sone E.D."/>
            <person name="Koren S."/>
            <person name="Silverstein K.A.T."/>
            <person name="Beckman K.B."/>
            <person name="Gohl D.M."/>
        </authorList>
    </citation>
    <scope>NUCLEOTIDE SEQUENCE</scope>
    <source>
        <strain evidence="1">Duluth1</strain>
        <tissue evidence="1">Whole animal</tissue>
    </source>
</reference>
<reference evidence="1" key="2">
    <citation type="submission" date="2020-11" db="EMBL/GenBank/DDBJ databases">
        <authorList>
            <person name="McCartney M.A."/>
            <person name="Auch B."/>
            <person name="Kono T."/>
            <person name="Mallez S."/>
            <person name="Becker A."/>
            <person name="Gohl D.M."/>
            <person name="Silverstein K.A.T."/>
            <person name="Koren S."/>
            <person name="Bechman K.B."/>
            <person name="Herman A."/>
            <person name="Abrahante J.E."/>
            <person name="Garbe J."/>
        </authorList>
    </citation>
    <scope>NUCLEOTIDE SEQUENCE</scope>
    <source>
        <strain evidence="1">Duluth1</strain>
        <tissue evidence="1">Whole animal</tissue>
    </source>
</reference>
<name>A0A9D4M7J3_DREPO</name>
<evidence type="ECO:0000313" key="2">
    <source>
        <dbReference type="Proteomes" id="UP000828390"/>
    </source>
</evidence>
<gene>
    <name evidence="1" type="ORF">DPMN_035578</name>
</gene>
<dbReference type="Proteomes" id="UP000828390">
    <property type="component" value="Unassembled WGS sequence"/>
</dbReference>
<proteinExistence type="predicted"/>
<protein>
    <submittedName>
        <fullName evidence="1">Uncharacterized protein</fullName>
    </submittedName>
</protein>
<dbReference type="EMBL" id="JAIWYP010000002">
    <property type="protein sequence ID" value="KAH3872362.1"/>
    <property type="molecule type" value="Genomic_DNA"/>
</dbReference>
<comment type="caution">
    <text evidence="1">The sequence shown here is derived from an EMBL/GenBank/DDBJ whole genome shotgun (WGS) entry which is preliminary data.</text>
</comment>
<organism evidence="1 2">
    <name type="scientific">Dreissena polymorpha</name>
    <name type="common">Zebra mussel</name>
    <name type="synonym">Mytilus polymorpha</name>
    <dbReference type="NCBI Taxonomy" id="45954"/>
    <lineage>
        <taxon>Eukaryota</taxon>
        <taxon>Metazoa</taxon>
        <taxon>Spiralia</taxon>
        <taxon>Lophotrochozoa</taxon>
        <taxon>Mollusca</taxon>
        <taxon>Bivalvia</taxon>
        <taxon>Autobranchia</taxon>
        <taxon>Heteroconchia</taxon>
        <taxon>Euheterodonta</taxon>
        <taxon>Imparidentia</taxon>
        <taxon>Neoheterodontei</taxon>
        <taxon>Myida</taxon>
        <taxon>Dreissenoidea</taxon>
        <taxon>Dreissenidae</taxon>
        <taxon>Dreissena</taxon>
    </lineage>
</organism>